<gene>
    <name evidence="1" type="ORF">EVA_01864</name>
</gene>
<dbReference type="AlphaFoldDB" id="J9GQF7"/>
<reference evidence="1" key="1">
    <citation type="journal article" date="2012" name="PLoS ONE">
        <title>Gene sets for utilization of primary and secondary nutrition supplies in the distal gut of endangered iberian lynx.</title>
        <authorList>
            <person name="Alcaide M."/>
            <person name="Messina E."/>
            <person name="Richter M."/>
            <person name="Bargiela R."/>
            <person name="Peplies J."/>
            <person name="Huws S.A."/>
            <person name="Newbold C.J."/>
            <person name="Golyshin P.N."/>
            <person name="Simon M.A."/>
            <person name="Lopez G."/>
            <person name="Yakimov M.M."/>
            <person name="Ferrer M."/>
        </authorList>
    </citation>
    <scope>NUCLEOTIDE SEQUENCE</scope>
</reference>
<accession>J9GQF7</accession>
<evidence type="ECO:0000313" key="1">
    <source>
        <dbReference type="EMBL" id="EJX10024.1"/>
    </source>
</evidence>
<sequence length="39" mass="4298">MTQLKVGTHILTAQIEVTILHAEIVTAVRIRLDGKGRSQ</sequence>
<proteinExistence type="predicted"/>
<dbReference type="EMBL" id="AMCI01000271">
    <property type="protein sequence ID" value="EJX10024.1"/>
    <property type="molecule type" value="Genomic_DNA"/>
</dbReference>
<organism evidence="1">
    <name type="scientific">gut metagenome</name>
    <dbReference type="NCBI Taxonomy" id="749906"/>
    <lineage>
        <taxon>unclassified sequences</taxon>
        <taxon>metagenomes</taxon>
        <taxon>organismal metagenomes</taxon>
    </lineage>
</organism>
<name>J9GQF7_9ZZZZ</name>
<protein>
    <submittedName>
        <fullName evidence="1">Uncharacterized protein</fullName>
    </submittedName>
</protein>
<comment type="caution">
    <text evidence="1">The sequence shown here is derived from an EMBL/GenBank/DDBJ whole genome shotgun (WGS) entry which is preliminary data.</text>
</comment>